<dbReference type="Proteomes" id="UP000431264">
    <property type="component" value="Unassembled WGS sequence"/>
</dbReference>
<evidence type="ECO:0000313" key="3">
    <source>
        <dbReference type="Proteomes" id="UP000431264"/>
    </source>
</evidence>
<feature type="region of interest" description="Disordered" evidence="1">
    <location>
        <begin position="47"/>
        <end position="78"/>
    </location>
</feature>
<dbReference type="RefSeq" id="WP_140996094.1">
    <property type="nucleotide sequence ID" value="NZ_VDCZ01000001.1"/>
</dbReference>
<dbReference type="AlphaFoldDB" id="A0A6I4IDM9"/>
<gene>
    <name evidence="2" type="ORF">GOQ30_00690</name>
</gene>
<organism evidence="2 3">
    <name type="scientific">Flavobacterium profundi</name>
    <dbReference type="NCBI Taxonomy" id="1774945"/>
    <lineage>
        <taxon>Bacteria</taxon>
        <taxon>Pseudomonadati</taxon>
        <taxon>Bacteroidota</taxon>
        <taxon>Flavobacteriia</taxon>
        <taxon>Flavobacteriales</taxon>
        <taxon>Flavobacteriaceae</taxon>
        <taxon>Flavobacterium</taxon>
    </lineage>
</organism>
<evidence type="ECO:0000313" key="2">
    <source>
        <dbReference type="EMBL" id="MVO07675.1"/>
    </source>
</evidence>
<dbReference type="EMBL" id="WQLW01000001">
    <property type="protein sequence ID" value="MVO07675.1"/>
    <property type="molecule type" value="Genomic_DNA"/>
</dbReference>
<name>A0A6I4IDM9_9FLAO</name>
<evidence type="ECO:0000256" key="1">
    <source>
        <dbReference type="SAM" id="MobiDB-lite"/>
    </source>
</evidence>
<protein>
    <submittedName>
        <fullName evidence="2">Uncharacterized protein</fullName>
    </submittedName>
</protein>
<comment type="caution">
    <text evidence="2">The sequence shown here is derived from an EMBL/GenBank/DDBJ whole genome shotgun (WGS) entry which is preliminary data.</text>
</comment>
<proteinExistence type="predicted"/>
<reference evidence="3" key="1">
    <citation type="submission" date="2019-05" db="EMBL/GenBank/DDBJ databases">
        <title>Flavobacterium profundi sp. nov., isolated from a deep-sea seamount.</title>
        <authorList>
            <person name="Zhang D.-C."/>
        </authorList>
    </citation>
    <scope>NUCLEOTIDE SEQUENCE [LARGE SCALE GENOMIC DNA]</scope>
    <source>
        <strain evidence="3">TP390</strain>
    </source>
</reference>
<accession>A0A6I4IDM9</accession>
<feature type="compositionally biased region" description="Polar residues" evidence="1">
    <location>
        <begin position="57"/>
        <end position="78"/>
    </location>
</feature>
<sequence length="78" mass="8467">MKKLNSKLFESLQLNETEMQSCTGGNYTSRGTDTALSSTQYDVVFQTTDEKGGNGVWDNQNTGAGTKDQPTPATLTQE</sequence>
<keyword evidence="3" id="KW-1185">Reference proteome</keyword>